<reference evidence="2" key="1">
    <citation type="journal article" date="2019" name="Int. J. Syst. Evol. Microbiol.">
        <title>The Global Catalogue of Microorganisms (GCM) 10K type strain sequencing project: providing services to taxonomists for standard genome sequencing and annotation.</title>
        <authorList>
            <consortium name="The Broad Institute Genomics Platform"/>
            <consortium name="The Broad Institute Genome Sequencing Center for Infectious Disease"/>
            <person name="Wu L."/>
            <person name="Ma J."/>
        </authorList>
    </citation>
    <scope>NUCLEOTIDE SEQUENCE [LARGE SCALE GENOMIC DNA]</scope>
    <source>
        <strain evidence="2">JCM 16904</strain>
    </source>
</reference>
<organism evidence="1 2">
    <name type="scientific">Nonomuraea antimicrobica</name>
    <dbReference type="NCBI Taxonomy" id="561173"/>
    <lineage>
        <taxon>Bacteria</taxon>
        <taxon>Bacillati</taxon>
        <taxon>Actinomycetota</taxon>
        <taxon>Actinomycetes</taxon>
        <taxon>Streptosporangiales</taxon>
        <taxon>Streptosporangiaceae</taxon>
        <taxon>Nonomuraea</taxon>
    </lineage>
</organism>
<comment type="caution">
    <text evidence="1">The sequence shown here is derived from an EMBL/GenBank/DDBJ whole genome shotgun (WGS) entry which is preliminary data.</text>
</comment>
<dbReference type="EMBL" id="BAAAZP010000181">
    <property type="protein sequence ID" value="GAA3704652.1"/>
    <property type="molecule type" value="Genomic_DNA"/>
</dbReference>
<evidence type="ECO:0000313" key="2">
    <source>
        <dbReference type="Proteomes" id="UP001500902"/>
    </source>
</evidence>
<dbReference type="Proteomes" id="UP001500902">
    <property type="component" value="Unassembled WGS sequence"/>
</dbReference>
<dbReference type="RefSeq" id="WP_344891456.1">
    <property type="nucleotide sequence ID" value="NZ_BAAAZP010000181.1"/>
</dbReference>
<protein>
    <submittedName>
        <fullName evidence="1">Uncharacterized protein</fullName>
    </submittedName>
</protein>
<accession>A0ABP7DHI4</accession>
<keyword evidence="2" id="KW-1185">Reference proteome</keyword>
<name>A0ABP7DHI4_9ACTN</name>
<proteinExistence type="predicted"/>
<sequence length="45" mass="5130">MCHALIERRFDPDTRTERRGAPGYVHSADDEFARIAALDDAQAHF</sequence>
<gene>
    <name evidence="1" type="ORF">GCM10022224_082680</name>
</gene>
<evidence type="ECO:0000313" key="1">
    <source>
        <dbReference type="EMBL" id="GAA3704652.1"/>
    </source>
</evidence>